<dbReference type="InterPro" id="IPR007614">
    <property type="entry name" value="Retinin_C"/>
</dbReference>
<evidence type="ECO:0000256" key="1">
    <source>
        <dbReference type="SAM" id="Phobius"/>
    </source>
</evidence>
<organism evidence="2 3">
    <name type="scientific">Ceratitis capitata</name>
    <name type="common">Mediterranean fruit fly</name>
    <name type="synonym">Tephritis capitata</name>
    <dbReference type="NCBI Taxonomy" id="7213"/>
    <lineage>
        <taxon>Eukaryota</taxon>
        <taxon>Metazoa</taxon>
        <taxon>Ecdysozoa</taxon>
        <taxon>Arthropoda</taxon>
        <taxon>Hexapoda</taxon>
        <taxon>Insecta</taxon>
        <taxon>Pterygota</taxon>
        <taxon>Neoptera</taxon>
        <taxon>Endopterygota</taxon>
        <taxon>Diptera</taxon>
        <taxon>Brachycera</taxon>
        <taxon>Muscomorpha</taxon>
        <taxon>Tephritoidea</taxon>
        <taxon>Tephritidae</taxon>
        <taxon>Ceratitis</taxon>
        <taxon>Ceratitis</taxon>
    </lineage>
</organism>
<dbReference type="EMBL" id="CAJHJT010000034">
    <property type="protein sequence ID" value="CAD7006534.1"/>
    <property type="molecule type" value="Genomic_DNA"/>
</dbReference>
<keyword evidence="1" id="KW-0472">Membrane</keyword>
<comment type="caution">
    <text evidence="2">The sequence shown here is derived from an EMBL/GenBank/DDBJ whole genome shotgun (WGS) entry which is preliminary data.</text>
</comment>
<dbReference type="AlphaFoldDB" id="A0A811V6L5"/>
<feature type="transmembrane region" description="Helical" evidence="1">
    <location>
        <begin position="48"/>
        <end position="66"/>
    </location>
</feature>
<name>A0A811V6L5_CERCA</name>
<keyword evidence="3" id="KW-1185">Reference proteome</keyword>
<sequence length="122" mass="13586">MRAKPNTVITNATLSFYKSANRLEQCHQSLSFRVQRKYNATVNGAKMFNFYKLFVVLAALLGLTVARPSLLTHPVLLPSAISHQSITQIHAHRPVLVATPIITAVHPIVTHPIVHTDHILLH</sequence>
<evidence type="ECO:0000313" key="2">
    <source>
        <dbReference type="EMBL" id="CAD7006534.1"/>
    </source>
</evidence>
<proteinExistence type="predicted"/>
<keyword evidence="1" id="KW-1133">Transmembrane helix</keyword>
<gene>
    <name evidence="2" type="ORF">CCAP1982_LOCUS14848</name>
</gene>
<accession>A0A811V6L5</accession>
<evidence type="ECO:0000313" key="3">
    <source>
        <dbReference type="Proteomes" id="UP000606786"/>
    </source>
</evidence>
<dbReference type="Proteomes" id="UP000606786">
    <property type="component" value="Unassembled WGS sequence"/>
</dbReference>
<dbReference type="Pfam" id="PF04527">
    <property type="entry name" value="Retinin_C"/>
    <property type="match status" value="1"/>
</dbReference>
<keyword evidence="1" id="KW-0812">Transmembrane</keyword>
<protein>
    <submittedName>
        <fullName evidence="2">(Mediterranean fruit fly) hypothetical protein</fullName>
    </submittedName>
</protein>
<reference evidence="2" key="1">
    <citation type="submission" date="2020-11" db="EMBL/GenBank/DDBJ databases">
        <authorList>
            <person name="Whitehead M."/>
        </authorList>
    </citation>
    <scope>NUCLEOTIDE SEQUENCE</scope>
    <source>
        <strain evidence="2">EGII</strain>
    </source>
</reference>